<keyword evidence="3" id="KW-1185">Reference proteome</keyword>
<feature type="chain" id="PRO_5024859247" evidence="1">
    <location>
        <begin position="19"/>
        <end position="101"/>
    </location>
</feature>
<protein>
    <submittedName>
        <fullName evidence="2">Uncharacterized protein</fullName>
    </submittedName>
</protein>
<dbReference type="Proteomes" id="UP000325945">
    <property type="component" value="Unassembled WGS sequence"/>
</dbReference>
<keyword evidence="1" id="KW-0732">Signal</keyword>
<organism evidence="2 3">
    <name type="scientific">Aspergillus sergii</name>
    <dbReference type="NCBI Taxonomy" id="1034303"/>
    <lineage>
        <taxon>Eukaryota</taxon>
        <taxon>Fungi</taxon>
        <taxon>Dikarya</taxon>
        <taxon>Ascomycota</taxon>
        <taxon>Pezizomycotina</taxon>
        <taxon>Eurotiomycetes</taxon>
        <taxon>Eurotiomycetidae</taxon>
        <taxon>Eurotiales</taxon>
        <taxon>Aspergillaceae</taxon>
        <taxon>Aspergillus</taxon>
        <taxon>Aspergillus subgen. Circumdati</taxon>
    </lineage>
</organism>
<feature type="signal peptide" evidence="1">
    <location>
        <begin position="1"/>
        <end position="18"/>
    </location>
</feature>
<gene>
    <name evidence="2" type="ORF">BDV39DRAFT_185418</name>
</gene>
<evidence type="ECO:0000313" key="3">
    <source>
        <dbReference type="Proteomes" id="UP000325945"/>
    </source>
</evidence>
<name>A0A5N6WLD1_9EURO</name>
<evidence type="ECO:0000313" key="2">
    <source>
        <dbReference type="EMBL" id="KAE8321621.1"/>
    </source>
</evidence>
<sequence>MVLYTMTLTLVLLNSYVGLQIRLDTLFRAIMIPYNHQKGCSLNGNLSAIHGVTLGSHNTMGAAYRAKGNHPYDTYETEEHPTNTDAIMTYDNSTTARTNLS</sequence>
<dbReference type="AlphaFoldDB" id="A0A5N6WLD1"/>
<proteinExistence type="predicted"/>
<reference evidence="3" key="1">
    <citation type="submission" date="2019-04" db="EMBL/GenBank/DDBJ databases">
        <title>Friends and foes A comparative genomics studyof 23 Aspergillus species from section Flavi.</title>
        <authorList>
            <consortium name="DOE Joint Genome Institute"/>
            <person name="Kjaerbolling I."/>
            <person name="Vesth T."/>
            <person name="Frisvad J.C."/>
            <person name="Nybo J.L."/>
            <person name="Theobald S."/>
            <person name="Kildgaard S."/>
            <person name="Isbrandt T."/>
            <person name="Kuo A."/>
            <person name="Sato A."/>
            <person name="Lyhne E.K."/>
            <person name="Kogle M.E."/>
            <person name="Wiebenga A."/>
            <person name="Kun R.S."/>
            <person name="Lubbers R.J."/>
            <person name="Makela M.R."/>
            <person name="Barry K."/>
            <person name="Chovatia M."/>
            <person name="Clum A."/>
            <person name="Daum C."/>
            <person name="Haridas S."/>
            <person name="He G."/>
            <person name="LaButti K."/>
            <person name="Lipzen A."/>
            <person name="Mondo S."/>
            <person name="Riley R."/>
            <person name="Salamov A."/>
            <person name="Simmons B.A."/>
            <person name="Magnuson J.K."/>
            <person name="Henrissat B."/>
            <person name="Mortensen U.H."/>
            <person name="Larsen T.O."/>
            <person name="Devries R.P."/>
            <person name="Grigoriev I.V."/>
            <person name="Machida M."/>
            <person name="Baker S.E."/>
            <person name="Andersen M.R."/>
        </authorList>
    </citation>
    <scope>NUCLEOTIDE SEQUENCE [LARGE SCALE GENOMIC DNA]</scope>
    <source>
        <strain evidence="3">CBS 130017</strain>
    </source>
</reference>
<accession>A0A5N6WLD1</accession>
<evidence type="ECO:0000256" key="1">
    <source>
        <dbReference type="SAM" id="SignalP"/>
    </source>
</evidence>
<dbReference type="EMBL" id="ML741864">
    <property type="protein sequence ID" value="KAE8321621.1"/>
    <property type="molecule type" value="Genomic_DNA"/>
</dbReference>